<evidence type="ECO:0000313" key="2">
    <source>
        <dbReference type="Proteomes" id="UP000789920"/>
    </source>
</evidence>
<dbReference type="EMBL" id="CAJVQC010179717">
    <property type="protein sequence ID" value="CAG8852057.1"/>
    <property type="molecule type" value="Genomic_DNA"/>
</dbReference>
<feature type="non-terminal residue" evidence="1">
    <location>
        <position position="55"/>
    </location>
</feature>
<keyword evidence="2" id="KW-1185">Reference proteome</keyword>
<proteinExistence type="predicted"/>
<sequence length="55" mass="6178">MPKHAKQIQKTKNIFASLLARTATRVLTATTSYSERTTEIIEEPTSRDNISQQGD</sequence>
<name>A0ACA9SY28_9GLOM</name>
<accession>A0ACA9SY28</accession>
<organism evidence="1 2">
    <name type="scientific">Racocetra persica</name>
    <dbReference type="NCBI Taxonomy" id="160502"/>
    <lineage>
        <taxon>Eukaryota</taxon>
        <taxon>Fungi</taxon>
        <taxon>Fungi incertae sedis</taxon>
        <taxon>Mucoromycota</taxon>
        <taxon>Glomeromycotina</taxon>
        <taxon>Glomeromycetes</taxon>
        <taxon>Diversisporales</taxon>
        <taxon>Gigasporaceae</taxon>
        <taxon>Racocetra</taxon>
    </lineage>
</organism>
<protein>
    <submittedName>
        <fullName evidence="1">34343_t:CDS:1</fullName>
    </submittedName>
</protein>
<gene>
    <name evidence="1" type="ORF">RPERSI_LOCUS36882</name>
</gene>
<comment type="caution">
    <text evidence="1">The sequence shown here is derived from an EMBL/GenBank/DDBJ whole genome shotgun (WGS) entry which is preliminary data.</text>
</comment>
<reference evidence="1" key="1">
    <citation type="submission" date="2021-06" db="EMBL/GenBank/DDBJ databases">
        <authorList>
            <person name="Kallberg Y."/>
            <person name="Tangrot J."/>
            <person name="Rosling A."/>
        </authorList>
    </citation>
    <scope>NUCLEOTIDE SEQUENCE</scope>
    <source>
        <strain evidence="1">MA461A</strain>
    </source>
</reference>
<dbReference type="Proteomes" id="UP000789920">
    <property type="component" value="Unassembled WGS sequence"/>
</dbReference>
<evidence type="ECO:0000313" key="1">
    <source>
        <dbReference type="EMBL" id="CAG8852057.1"/>
    </source>
</evidence>